<dbReference type="AlphaFoldDB" id="A0A0A0I8L7"/>
<evidence type="ECO:0000313" key="3">
    <source>
        <dbReference type="Proteomes" id="UP000030014"/>
    </source>
</evidence>
<sequence>MDSYLIEKIEQNDINRIVDIYNSNKIFLYRHIGTFSISREFILGEIEKMKKIGFNSSIIKDIKGEIVGLCDFKISDEVYISLLMLDNKLRGNGLGTIIYNQLEKEFKSNNAKRIRIDVVYDYEKNSLGFWKKQGFMSGEKIKLEWNGYKSNAVKMYKAI</sequence>
<dbReference type="SUPFAM" id="SSF55729">
    <property type="entry name" value="Acyl-CoA N-acyltransferases (Nat)"/>
    <property type="match status" value="1"/>
</dbReference>
<evidence type="ECO:0000313" key="2">
    <source>
        <dbReference type="EMBL" id="KGM97197.1"/>
    </source>
</evidence>
<dbReference type="GO" id="GO:0016747">
    <property type="term" value="F:acyltransferase activity, transferring groups other than amino-acyl groups"/>
    <property type="evidence" value="ECO:0007669"/>
    <property type="project" value="InterPro"/>
</dbReference>
<dbReference type="Proteomes" id="UP000030014">
    <property type="component" value="Unassembled WGS sequence"/>
</dbReference>
<dbReference type="Pfam" id="PF00583">
    <property type="entry name" value="Acetyltransf_1"/>
    <property type="match status" value="1"/>
</dbReference>
<feature type="domain" description="N-acetyltransferase" evidence="1">
    <location>
        <begin position="4"/>
        <end position="159"/>
    </location>
</feature>
<dbReference type="CDD" id="cd04301">
    <property type="entry name" value="NAT_SF"/>
    <property type="match status" value="1"/>
</dbReference>
<proteinExistence type="predicted"/>
<accession>A0A0A0I8L7</accession>
<dbReference type="InterPro" id="IPR016181">
    <property type="entry name" value="Acyl_CoA_acyltransferase"/>
</dbReference>
<evidence type="ECO:0000259" key="1">
    <source>
        <dbReference type="PROSITE" id="PS51186"/>
    </source>
</evidence>
<dbReference type="EMBL" id="JDRY01000068">
    <property type="protein sequence ID" value="KGM97197.1"/>
    <property type="molecule type" value="Genomic_DNA"/>
</dbReference>
<dbReference type="PROSITE" id="PS51186">
    <property type="entry name" value="GNAT"/>
    <property type="match status" value="1"/>
</dbReference>
<protein>
    <recommendedName>
        <fullName evidence="1">N-acetyltransferase domain-containing protein</fullName>
    </recommendedName>
</protein>
<gene>
    <name evidence="2" type="ORF">Z955_12445</name>
</gene>
<reference evidence="2 3" key="1">
    <citation type="submission" date="2014-01" db="EMBL/GenBank/DDBJ databases">
        <title>Plasmidome dynamics in the species complex Clostridium novyi sensu lato converts strains of independent lineages into distinctly different pathogens.</title>
        <authorList>
            <person name="Skarin H."/>
            <person name="Segerman B."/>
        </authorList>
    </citation>
    <scope>NUCLEOTIDE SEQUENCE [LARGE SCALE GENOMIC DNA]</scope>
    <source>
        <strain evidence="2 3">DC5</strain>
    </source>
</reference>
<organism evidence="2 3">
    <name type="scientific">Clostridium botulinum C/D str. DC5</name>
    <dbReference type="NCBI Taxonomy" id="1443128"/>
    <lineage>
        <taxon>Bacteria</taxon>
        <taxon>Bacillati</taxon>
        <taxon>Bacillota</taxon>
        <taxon>Clostridia</taxon>
        <taxon>Eubacteriales</taxon>
        <taxon>Clostridiaceae</taxon>
        <taxon>Clostridium</taxon>
    </lineage>
</organism>
<comment type="caution">
    <text evidence="2">The sequence shown here is derived from an EMBL/GenBank/DDBJ whole genome shotgun (WGS) entry which is preliminary data.</text>
</comment>
<dbReference type="Gene3D" id="3.40.630.30">
    <property type="match status" value="1"/>
</dbReference>
<dbReference type="InterPro" id="IPR000182">
    <property type="entry name" value="GNAT_dom"/>
</dbReference>
<name>A0A0A0I8L7_CLOBO</name>
<dbReference type="RefSeq" id="WP_039259851.1">
    <property type="nucleotide sequence ID" value="NZ_JDRY01000068.1"/>
</dbReference>